<dbReference type="Proteomes" id="UP000070444">
    <property type="component" value="Unassembled WGS sequence"/>
</dbReference>
<dbReference type="AlphaFoldDB" id="A0A137P042"/>
<organism evidence="10 11">
    <name type="scientific">Conidiobolus coronatus (strain ATCC 28846 / CBS 209.66 / NRRL 28638)</name>
    <name type="common">Delacroixia coronata</name>
    <dbReference type="NCBI Taxonomy" id="796925"/>
    <lineage>
        <taxon>Eukaryota</taxon>
        <taxon>Fungi</taxon>
        <taxon>Fungi incertae sedis</taxon>
        <taxon>Zoopagomycota</taxon>
        <taxon>Entomophthoromycotina</taxon>
        <taxon>Entomophthoromycetes</taxon>
        <taxon>Entomophthorales</taxon>
        <taxon>Ancylistaceae</taxon>
        <taxon>Conidiobolus</taxon>
    </lineage>
</organism>
<dbReference type="InterPro" id="IPR011993">
    <property type="entry name" value="PH-like_dom_sf"/>
</dbReference>
<evidence type="ECO:0000313" key="10">
    <source>
        <dbReference type="EMBL" id="KXN68224.1"/>
    </source>
</evidence>
<sequence>MSENTDNNNNSTLNSLPSDNTNITDTGLSRANTNINNPINNAKDLDLSKKLSIRLKNLLPSSSSSRSNANNSKPSAESIFPNSNNNTEDTSQLVKRKSYTAYNNPSSNLAPDQKSFDFPNTPFRTPSPSRSGTFTDNAQNMEVHRSKSLLVPPSSDNHNRHSKPLPVEPSRQSSHFSTGSEALKLEDLDWLHDAKLQNIHTNENGSIINSQNSSLGSGLGNNNRASTGGDNTLKIQTTDLNKGTPDSNSSYINPDSAVDHNPLNLDEVINSMNNNQSATVVEGEEQTKPEGEQNPNPTEEGSNNNGSVSYSDLDANQKRKNIEFHIYFPTLPLDDILLEDFHCALQRDILITGRLYLTAERVCFHSNLFGWVTHTIIPFKDIISIQKRSTAFVIPNAIQIATLDNKYFFTSFMARDATYSKLYEYWNRQCPTRAIEPVKTESSSNAKSQPSEGDQNGANAQGSSSGVNTVCNCLKIGDKSHKGTVYIDTIIEMGIKDVFELMFGEDTTFLKESIVKSEGYDIEINGWKAEGTNSTRNYSYTKPLYNSMGPKSTKCIITDEIVSKDFESYCTVVQKTQNPDVPNGSYFTIITNFCFMIHRTNQTRMIQSGYMEWSQSSWLKSVIEKATKEGITQSAQSSKENLNAHLANNPALRALPEGDDDSSDNAAADGHKVEHAASYANNDDNSIFATINEQLVSLKPYLLHILVGLFSIILINIFIFWKSPTPPPISIHPKHTPSQIKQIHTIANPLPRLLVPLRNYQTPNYWQEVQKLKDELKSLKNQMNSIENLLERFEGHHY</sequence>
<evidence type="ECO:0000256" key="7">
    <source>
        <dbReference type="SAM" id="MobiDB-lite"/>
    </source>
</evidence>
<accession>A0A137P042</accession>
<evidence type="ECO:0000313" key="11">
    <source>
        <dbReference type="Proteomes" id="UP000070444"/>
    </source>
</evidence>
<feature type="region of interest" description="Disordered" evidence="7">
    <location>
        <begin position="149"/>
        <end position="179"/>
    </location>
</feature>
<feature type="compositionally biased region" description="Polar residues" evidence="7">
    <location>
        <begin position="100"/>
        <end position="110"/>
    </location>
</feature>
<dbReference type="GO" id="GO:0032366">
    <property type="term" value="P:intracellular sterol transport"/>
    <property type="evidence" value="ECO:0007669"/>
    <property type="project" value="TreeGrafter"/>
</dbReference>
<evidence type="ECO:0000256" key="2">
    <source>
        <dbReference type="ARBA" id="ARBA00006582"/>
    </source>
</evidence>
<evidence type="ECO:0000256" key="1">
    <source>
        <dbReference type="ARBA" id="ARBA00004167"/>
    </source>
</evidence>
<feature type="compositionally biased region" description="Low complexity" evidence="7">
    <location>
        <begin position="204"/>
        <end position="223"/>
    </location>
</feature>
<evidence type="ECO:0000256" key="3">
    <source>
        <dbReference type="ARBA" id="ARBA00022692"/>
    </source>
</evidence>
<feature type="compositionally biased region" description="Polar residues" evidence="7">
    <location>
        <begin position="293"/>
        <end position="310"/>
    </location>
</feature>
<keyword evidence="3 8" id="KW-0812">Transmembrane</keyword>
<evidence type="ECO:0000256" key="8">
    <source>
        <dbReference type="SAM" id="Phobius"/>
    </source>
</evidence>
<dbReference type="SMART" id="SM00568">
    <property type="entry name" value="GRAM"/>
    <property type="match status" value="1"/>
</dbReference>
<feature type="compositionally biased region" description="Low complexity" evidence="7">
    <location>
        <begin position="60"/>
        <end position="76"/>
    </location>
</feature>
<dbReference type="STRING" id="796925.A0A137P042"/>
<feature type="compositionally biased region" description="Polar residues" evidence="7">
    <location>
        <begin position="440"/>
        <end position="466"/>
    </location>
</feature>
<feature type="region of interest" description="Disordered" evidence="7">
    <location>
        <begin position="279"/>
        <end position="312"/>
    </location>
</feature>
<feature type="compositionally biased region" description="Polar residues" evidence="7">
    <location>
        <begin position="224"/>
        <end position="253"/>
    </location>
</feature>
<reference evidence="10 11" key="1">
    <citation type="journal article" date="2015" name="Genome Biol. Evol.">
        <title>Phylogenomic analyses indicate that early fungi evolved digesting cell walls of algal ancestors of land plants.</title>
        <authorList>
            <person name="Chang Y."/>
            <person name="Wang S."/>
            <person name="Sekimoto S."/>
            <person name="Aerts A.L."/>
            <person name="Choi C."/>
            <person name="Clum A."/>
            <person name="LaButti K.M."/>
            <person name="Lindquist E.A."/>
            <person name="Yee Ngan C."/>
            <person name="Ohm R.A."/>
            <person name="Salamov A.A."/>
            <person name="Grigoriev I.V."/>
            <person name="Spatafora J.W."/>
            <person name="Berbee M.L."/>
        </authorList>
    </citation>
    <scope>NUCLEOTIDE SEQUENCE [LARGE SCALE GENOMIC DNA]</scope>
    <source>
        <strain evidence="10 11">NRRL 28638</strain>
    </source>
</reference>
<keyword evidence="5 8" id="KW-0472">Membrane</keyword>
<dbReference type="GO" id="GO:0032934">
    <property type="term" value="F:sterol binding"/>
    <property type="evidence" value="ECO:0007669"/>
    <property type="project" value="TreeGrafter"/>
</dbReference>
<feature type="coiled-coil region" evidence="6">
    <location>
        <begin position="769"/>
        <end position="796"/>
    </location>
</feature>
<feature type="compositionally biased region" description="Low complexity" evidence="7">
    <location>
        <begin position="32"/>
        <end position="41"/>
    </location>
</feature>
<dbReference type="InterPro" id="IPR004182">
    <property type="entry name" value="GRAM"/>
</dbReference>
<feature type="region of interest" description="Disordered" evidence="7">
    <location>
        <begin position="60"/>
        <end position="136"/>
    </location>
</feature>
<feature type="domain" description="VASt" evidence="9">
    <location>
        <begin position="482"/>
        <end position="650"/>
    </location>
</feature>
<dbReference type="OrthoDB" id="2162691at2759"/>
<proteinExistence type="inferred from homology"/>
<dbReference type="Pfam" id="PF16016">
    <property type="entry name" value="VASt"/>
    <property type="match status" value="1"/>
</dbReference>
<feature type="region of interest" description="Disordered" evidence="7">
    <location>
        <begin position="1"/>
        <end position="42"/>
    </location>
</feature>
<dbReference type="Gene3D" id="2.30.29.30">
    <property type="entry name" value="Pleckstrin-homology domain (PH domain)/Phosphotyrosine-binding domain (PTB)"/>
    <property type="match status" value="1"/>
</dbReference>
<feature type="compositionally biased region" description="Polar residues" evidence="7">
    <location>
        <begin position="122"/>
        <end position="136"/>
    </location>
</feature>
<gene>
    <name evidence="10" type="ORF">CONCODRAFT_9570</name>
</gene>
<keyword evidence="11" id="KW-1185">Reference proteome</keyword>
<dbReference type="PROSITE" id="PS51778">
    <property type="entry name" value="VAST"/>
    <property type="match status" value="1"/>
</dbReference>
<protein>
    <recommendedName>
        <fullName evidence="9">VASt domain-containing protein</fullName>
    </recommendedName>
</protein>
<feature type="compositionally biased region" description="Low complexity" evidence="7">
    <location>
        <begin position="1"/>
        <end position="22"/>
    </location>
</feature>
<feature type="compositionally biased region" description="Polar residues" evidence="7">
    <location>
        <begin position="170"/>
        <end position="179"/>
    </location>
</feature>
<dbReference type="GO" id="GO:0005789">
    <property type="term" value="C:endoplasmic reticulum membrane"/>
    <property type="evidence" value="ECO:0007669"/>
    <property type="project" value="TreeGrafter"/>
</dbReference>
<dbReference type="PANTHER" id="PTHR23319:SF4">
    <property type="entry name" value="GRAM DOMAIN CONTAINING 1B, ISOFORM E"/>
    <property type="match status" value="1"/>
</dbReference>
<name>A0A137P042_CONC2</name>
<feature type="region of interest" description="Disordered" evidence="7">
    <location>
        <begin position="437"/>
        <end position="466"/>
    </location>
</feature>
<comment type="subcellular location">
    <subcellularLocation>
        <location evidence="1">Membrane</location>
        <topology evidence="1">Single-pass membrane protein</topology>
    </subcellularLocation>
</comment>
<evidence type="ECO:0000256" key="5">
    <source>
        <dbReference type="ARBA" id="ARBA00023136"/>
    </source>
</evidence>
<dbReference type="CDD" id="cd13220">
    <property type="entry name" value="PH-GRAM_GRAMDC"/>
    <property type="match status" value="1"/>
</dbReference>
<dbReference type="GO" id="GO:0005886">
    <property type="term" value="C:plasma membrane"/>
    <property type="evidence" value="ECO:0007669"/>
    <property type="project" value="TreeGrafter"/>
</dbReference>
<comment type="similarity">
    <text evidence="2">Belongs to the YSP2 family.</text>
</comment>
<feature type="transmembrane region" description="Helical" evidence="8">
    <location>
        <begin position="701"/>
        <end position="721"/>
    </location>
</feature>
<dbReference type="InterPro" id="IPR051482">
    <property type="entry name" value="Cholesterol_transport"/>
</dbReference>
<evidence type="ECO:0000256" key="4">
    <source>
        <dbReference type="ARBA" id="ARBA00022989"/>
    </source>
</evidence>
<dbReference type="Pfam" id="PF02893">
    <property type="entry name" value="GRAM"/>
    <property type="match status" value="1"/>
</dbReference>
<keyword evidence="4 8" id="KW-1133">Transmembrane helix</keyword>
<dbReference type="InterPro" id="IPR031968">
    <property type="entry name" value="VASt"/>
</dbReference>
<feature type="region of interest" description="Disordered" evidence="7">
    <location>
        <begin position="204"/>
        <end position="262"/>
    </location>
</feature>
<evidence type="ECO:0000259" key="9">
    <source>
        <dbReference type="PROSITE" id="PS51778"/>
    </source>
</evidence>
<keyword evidence="6" id="KW-0175">Coiled coil</keyword>
<dbReference type="GO" id="GO:0120015">
    <property type="term" value="F:sterol transfer activity"/>
    <property type="evidence" value="ECO:0007669"/>
    <property type="project" value="TreeGrafter"/>
</dbReference>
<evidence type="ECO:0000256" key="6">
    <source>
        <dbReference type="SAM" id="Coils"/>
    </source>
</evidence>
<feature type="compositionally biased region" description="Polar residues" evidence="7">
    <location>
        <begin position="80"/>
        <end position="93"/>
    </location>
</feature>
<dbReference type="GO" id="GO:0140268">
    <property type="term" value="C:endoplasmic reticulum-plasma membrane contact site"/>
    <property type="evidence" value="ECO:0007669"/>
    <property type="project" value="TreeGrafter"/>
</dbReference>
<dbReference type="PANTHER" id="PTHR23319">
    <property type="entry name" value="GRAM DOMAIN CONTAINING 1B, ISOFORM E"/>
    <property type="match status" value="1"/>
</dbReference>
<dbReference type="EMBL" id="KQ964588">
    <property type="protein sequence ID" value="KXN68224.1"/>
    <property type="molecule type" value="Genomic_DNA"/>
</dbReference>